<keyword evidence="2" id="KW-0238">DNA-binding</keyword>
<dbReference type="Gene3D" id="2.60.120.280">
    <property type="entry name" value="Regulatory protein AraC"/>
    <property type="match status" value="1"/>
</dbReference>
<dbReference type="SUPFAM" id="SSF46689">
    <property type="entry name" value="Homeodomain-like"/>
    <property type="match status" value="2"/>
</dbReference>
<evidence type="ECO:0000313" key="5">
    <source>
        <dbReference type="EMBL" id="HJG29995.1"/>
    </source>
</evidence>
<evidence type="ECO:0000256" key="2">
    <source>
        <dbReference type="ARBA" id="ARBA00023125"/>
    </source>
</evidence>
<proteinExistence type="predicted"/>
<reference evidence="5" key="1">
    <citation type="journal article" date="2021" name="PeerJ">
        <title>Extensive microbial diversity within the chicken gut microbiome revealed by metagenomics and culture.</title>
        <authorList>
            <person name="Gilroy R."/>
            <person name="Ravi A."/>
            <person name="Getino M."/>
            <person name="Pursley I."/>
            <person name="Horton D.L."/>
            <person name="Alikhan N.F."/>
            <person name="Baker D."/>
            <person name="Gharbi K."/>
            <person name="Hall N."/>
            <person name="Watson M."/>
            <person name="Adriaenssens E.M."/>
            <person name="Foster-Nyarko E."/>
            <person name="Jarju S."/>
            <person name="Secka A."/>
            <person name="Antonio M."/>
            <person name="Oren A."/>
            <person name="Chaudhuri R.R."/>
            <person name="La Ragione R."/>
            <person name="Hildebrand F."/>
            <person name="Pallen M.J."/>
        </authorList>
    </citation>
    <scope>NUCLEOTIDE SEQUENCE</scope>
    <source>
        <strain evidence="5">ChiGjej2B2-7701</strain>
    </source>
</reference>
<keyword evidence="1" id="KW-0805">Transcription regulation</keyword>
<reference evidence="5" key="2">
    <citation type="submission" date="2021-09" db="EMBL/GenBank/DDBJ databases">
        <authorList>
            <person name="Gilroy R."/>
        </authorList>
    </citation>
    <scope>NUCLEOTIDE SEQUENCE</scope>
    <source>
        <strain evidence="5">ChiGjej2B2-7701</strain>
    </source>
</reference>
<dbReference type="SUPFAM" id="SSF51215">
    <property type="entry name" value="Regulatory protein AraC"/>
    <property type="match status" value="1"/>
</dbReference>
<protein>
    <submittedName>
        <fullName evidence="5">AraC family transcriptional regulator</fullName>
    </submittedName>
</protein>
<evidence type="ECO:0000313" key="6">
    <source>
        <dbReference type="Proteomes" id="UP000746751"/>
    </source>
</evidence>
<dbReference type="InterPro" id="IPR009057">
    <property type="entry name" value="Homeodomain-like_sf"/>
</dbReference>
<dbReference type="Pfam" id="PF02311">
    <property type="entry name" value="AraC_binding"/>
    <property type="match status" value="1"/>
</dbReference>
<accession>A0A921LQH5</accession>
<dbReference type="Pfam" id="PF12833">
    <property type="entry name" value="HTH_18"/>
    <property type="match status" value="1"/>
</dbReference>
<evidence type="ECO:0000256" key="3">
    <source>
        <dbReference type="ARBA" id="ARBA00023163"/>
    </source>
</evidence>
<keyword evidence="3" id="KW-0804">Transcription</keyword>
<name>A0A921LQH5_9ACTN</name>
<dbReference type="InterPro" id="IPR020449">
    <property type="entry name" value="Tscrpt_reg_AraC-type_HTH"/>
</dbReference>
<dbReference type="InterPro" id="IPR037923">
    <property type="entry name" value="HTH-like"/>
</dbReference>
<dbReference type="SMART" id="SM00342">
    <property type="entry name" value="HTH_ARAC"/>
    <property type="match status" value="1"/>
</dbReference>
<dbReference type="AlphaFoldDB" id="A0A921LQH5"/>
<dbReference type="InterPro" id="IPR018060">
    <property type="entry name" value="HTH_AraC"/>
</dbReference>
<dbReference type="PANTHER" id="PTHR43280">
    <property type="entry name" value="ARAC-FAMILY TRANSCRIPTIONAL REGULATOR"/>
    <property type="match status" value="1"/>
</dbReference>
<sequence length="284" mass="32400">MPIHEIVSSTFSRGKYIDLMPYQYGREVCTPGHAFGPFRRSHYLFHYIISGCGTLAASDESGQQTTYHLGQGEGFLIFPGQTNTYYADMDDPWEYIWVEFDGIRVKESLSLAGLSESSPIYRSDKAELRSSMEQEMRFLVDHQDASAFQLIGHTYLFLDSLLRSIVNQRAATTNRLQDLYVREAMSYIEQNYQNGITVEDIARQTGLNRSYFGKIFKSATDKSPQQYLIDFRMTKAAQLLKLTALSVGEVGRAVGYPNQLHFSRAFKGTFGLCPREWRRANTHA</sequence>
<dbReference type="GO" id="GO:0003700">
    <property type="term" value="F:DNA-binding transcription factor activity"/>
    <property type="evidence" value="ECO:0007669"/>
    <property type="project" value="InterPro"/>
</dbReference>
<dbReference type="PANTHER" id="PTHR43280:SF30">
    <property type="entry name" value="MMSAB OPERON REGULATORY PROTEIN"/>
    <property type="match status" value="1"/>
</dbReference>
<dbReference type="GO" id="GO:0043565">
    <property type="term" value="F:sequence-specific DNA binding"/>
    <property type="evidence" value="ECO:0007669"/>
    <property type="project" value="InterPro"/>
</dbReference>
<dbReference type="PROSITE" id="PS01124">
    <property type="entry name" value="HTH_ARAC_FAMILY_2"/>
    <property type="match status" value="1"/>
</dbReference>
<dbReference type="EMBL" id="DYVF01000009">
    <property type="protein sequence ID" value="HJG29995.1"/>
    <property type="molecule type" value="Genomic_DNA"/>
</dbReference>
<comment type="caution">
    <text evidence="5">The sequence shown here is derived from an EMBL/GenBank/DDBJ whole genome shotgun (WGS) entry which is preliminary data.</text>
</comment>
<feature type="domain" description="HTH araC/xylS-type" evidence="4">
    <location>
        <begin position="182"/>
        <end position="280"/>
    </location>
</feature>
<dbReference type="PRINTS" id="PR00032">
    <property type="entry name" value="HTHARAC"/>
</dbReference>
<evidence type="ECO:0000256" key="1">
    <source>
        <dbReference type="ARBA" id="ARBA00023015"/>
    </source>
</evidence>
<dbReference type="InterPro" id="IPR003313">
    <property type="entry name" value="AraC-bd"/>
</dbReference>
<dbReference type="Proteomes" id="UP000746751">
    <property type="component" value="Unassembled WGS sequence"/>
</dbReference>
<evidence type="ECO:0000259" key="4">
    <source>
        <dbReference type="PROSITE" id="PS01124"/>
    </source>
</evidence>
<gene>
    <name evidence="5" type="ORF">K8U80_01205</name>
</gene>
<organism evidence="5 6">
    <name type="scientific">Collinsella ihumii</name>
    <dbReference type="NCBI Taxonomy" id="1720204"/>
    <lineage>
        <taxon>Bacteria</taxon>
        <taxon>Bacillati</taxon>
        <taxon>Actinomycetota</taxon>
        <taxon>Coriobacteriia</taxon>
        <taxon>Coriobacteriales</taxon>
        <taxon>Coriobacteriaceae</taxon>
        <taxon>Collinsella</taxon>
    </lineage>
</organism>
<dbReference type="Gene3D" id="1.10.10.60">
    <property type="entry name" value="Homeodomain-like"/>
    <property type="match status" value="2"/>
</dbReference>
<dbReference type="CDD" id="cd06986">
    <property type="entry name" value="cupin_MmsR-like_N"/>
    <property type="match status" value="1"/>
</dbReference>